<keyword evidence="4" id="KW-0479">Metal-binding</keyword>
<evidence type="ECO:0000256" key="1">
    <source>
        <dbReference type="ARBA" id="ARBA00010638"/>
    </source>
</evidence>
<protein>
    <recommendedName>
        <fullName evidence="4">5-formyltetrahydrofolate cyclo-ligase</fullName>
        <ecNumber evidence="4">6.3.3.2</ecNumber>
    </recommendedName>
</protein>
<dbReference type="GO" id="GO:0005524">
    <property type="term" value="F:ATP binding"/>
    <property type="evidence" value="ECO:0007669"/>
    <property type="project" value="UniProtKB-KW"/>
</dbReference>
<keyword evidence="5" id="KW-0436">Ligase</keyword>
<dbReference type="InterPro" id="IPR024185">
    <property type="entry name" value="FTHF_cligase-like_sf"/>
</dbReference>
<dbReference type="PANTHER" id="PTHR23407">
    <property type="entry name" value="ATPASE INHIBITOR/5-FORMYLTETRAHYDROFOLATE CYCLO-LIGASE"/>
    <property type="match status" value="1"/>
</dbReference>
<dbReference type="AlphaFoldDB" id="A0A5D0RPC4"/>
<dbReference type="GO" id="GO:0035999">
    <property type="term" value="P:tetrahydrofolate interconversion"/>
    <property type="evidence" value="ECO:0007669"/>
    <property type="project" value="TreeGrafter"/>
</dbReference>
<dbReference type="InterPro" id="IPR002698">
    <property type="entry name" value="FTHF_cligase"/>
</dbReference>
<comment type="cofactor">
    <cofactor evidence="4">
        <name>Mg(2+)</name>
        <dbReference type="ChEBI" id="CHEBI:18420"/>
    </cofactor>
</comment>
<dbReference type="Gene3D" id="3.40.50.10420">
    <property type="entry name" value="NagB/RpiA/CoA transferase-like"/>
    <property type="match status" value="1"/>
</dbReference>
<comment type="catalytic activity">
    <reaction evidence="4">
        <text>(6S)-5-formyl-5,6,7,8-tetrahydrofolate + ATP = (6R)-5,10-methenyltetrahydrofolate + ADP + phosphate</text>
        <dbReference type="Rhea" id="RHEA:10488"/>
        <dbReference type="ChEBI" id="CHEBI:30616"/>
        <dbReference type="ChEBI" id="CHEBI:43474"/>
        <dbReference type="ChEBI" id="CHEBI:57455"/>
        <dbReference type="ChEBI" id="CHEBI:57457"/>
        <dbReference type="ChEBI" id="CHEBI:456216"/>
        <dbReference type="EC" id="6.3.3.2"/>
    </reaction>
</comment>
<evidence type="ECO:0000313" key="6">
    <source>
        <dbReference type="Proteomes" id="UP000322080"/>
    </source>
</evidence>
<sequence length="230" mass="25037">MSDDDTPRGYASPPCLAHEIDPTYFDPLAVDPEQARDVARWRKAERVRLLDQRAGLSVAARKAAGEAIADRLDSFLAERVGSLAGLTISAWWPIKAEIDLRHWLAGLADRGARAALPLVAVKAQPLVFREWTPATRMERGFWNIPVPAEGDEIIPDITLSPVVGWDAECFRLGYGGGYFDRTLAAIRPAPLAIGVGLEAARIATIYPQPHDIPMQAVVTETGIHNPAESA</sequence>
<dbReference type="SUPFAM" id="SSF100950">
    <property type="entry name" value="NagB/RpiA/CoA transferase-like"/>
    <property type="match status" value="1"/>
</dbReference>
<keyword evidence="6" id="KW-1185">Reference proteome</keyword>
<keyword evidence="2 4" id="KW-0547">Nucleotide-binding</keyword>
<dbReference type="Pfam" id="PF01812">
    <property type="entry name" value="5-FTHF_cyc-lig"/>
    <property type="match status" value="1"/>
</dbReference>
<dbReference type="Proteomes" id="UP000322080">
    <property type="component" value="Unassembled WGS sequence"/>
</dbReference>
<organism evidence="5 6">
    <name type="scientific">Maritimibacter fusiformis</name>
    <dbReference type="NCBI Taxonomy" id="2603819"/>
    <lineage>
        <taxon>Bacteria</taxon>
        <taxon>Pseudomonadati</taxon>
        <taxon>Pseudomonadota</taxon>
        <taxon>Alphaproteobacteria</taxon>
        <taxon>Rhodobacterales</taxon>
        <taxon>Roseobacteraceae</taxon>
        <taxon>Maritimibacter</taxon>
    </lineage>
</organism>
<proteinExistence type="inferred from homology"/>
<dbReference type="GO" id="GO:0030272">
    <property type="term" value="F:5-formyltetrahydrofolate cyclo-ligase activity"/>
    <property type="evidence" value="ECO:0007669"/>
    <property type="project" value="UniProtKB-EC"/>
</dbReference>
<dbReference type="GO" id="GO:0009396">
    <property type="term" value="P:folic acid-containing compound biosynthetic process"/>
    <property type="evidence" value="ECO:0007669"/>
    <property type="project" value="TreeGrafter"/>
</dbReference>
<dbReference type="InterPro" id="IPR037171">
    <property type="entry name" value="NagB/RpiA_transferase-like"/>
</dbReference>
<evidence type="ECO:0000313" key="5">
    <source>
        <dbReference type="EMBL" id="TYB82411.1"/>
    </source>
</evidence>
<accession>A0A5D0RPC4</accession>
<dbReference type="EMBL" id="VSIY01000004">
    <property type="protein sequence ID" value="TYB82411.1"/>
    <property type="molecule type" value="Genomic_DNA"/>
</dbReference>
<reference evidence="5 6" key="1">
    <citation type="submission" date="2019-08" db="EMBL/GenBank/DDBJ databases">
        <title>Identification of a novel species of the genus Boseongicola.</title>
        <authorList>
            <person name="Zhang X.-Q."/>
        </authorList>
    </citation>
    <scope>NUCLEOTIDE SEQUENCE [LARGE SCALE GENOMIC DNA]</scope>
    <source>
        <strain evidence="5 6">HY14</strain>
    </source>
</reference>
<evidence type="ECO:0000256" key="2">
    <source>
        <dbReference type="ARBA" id="ARBA00022741"/>
    </source>
</evidence>
<keyword evidence="3 4" id="KW-0067">ATP-binding</keyword>
<keyword evidence="4" id="KW-0460">Magnesium</keyword>
<dbReference type="GO" id="GO:0046872">
    <property type="term" value="F:metal ion binding"/>
    <property type="evidence" value="ECO:0007669"/>
    <property type="project" value="UniProtKB-KW"/>
</dbReference>
<dbReference type="NCBIfam" id="TIGR02727">
    <property type="entry name" value="MTHFS_bact"/>
    <property type="match status" value="1"/>
</dbReference>
<comment type="similarity">
    <text evidence="1 4">Belongs to the 5-formyltetrahydrofolate cyclo-ligase family.</text>
</comment>
<comment type="caution">
    <text evidence="5">The sequence shown here is derived from an EMBL/GenBank/DDBJ whole genome shotgun (WGS) entry which is preliminary data.</text>
</comment>
<dbReference type="RefSeq" id="WP_148377174.1">
    <property type="nucleotide sequence ID" value="NZ_VSIY01000004.1"/>
</dbReference>
<evidence type="ECO:0000256" key="3">
    <source>
        <dbReference type="ARBA" id="ARBA00022840"/>
    </source>
</evidence>
<evidence type="ECO:0000256" key="4">
    <source>
        <dbReference type="RuleBase" id="RU361279"/>
    </source>
</evidence>
<dbReference type="PANTHER" id="PTHR23407:SF1">
    <property type="entry name" value="5-FORMYLTETRAHYDROFOLATE CYCLO-LIGASE"/>
    <property type="match status" value="1"/>
</dbReference>
<name>A0A5D0RPC4_9RHOB</name>
<gene>
    <name evidence="5" type="ORF">FVF75_06755</name>
</gene>
<dbReference type="EC" id="6.3.3.2" evidence="4"/>